<feature type="signal peptide" evidence="1">
    <location>
        <begin position="1"/>
        <end position="20"/>
    </location>
</feature>
<comment type="caution">
    <text evidence="2">The sequence shown here is derived from an EMBL/GenBank/DDBJ whole genome shotgun (WGS) entry which is preliminary data.</text>
</comment>
<gene>
    <name evidence="2" type="ORF">DI632_12940</name>
</gene>
<reference evidence="2 3" key="1">
    <citation type="submission" date="2017-08" db="EMBL/GenBank/DDBJ databases">
        <title>Infants hospitalized years apart are colonized by the same room-sourced microbial strains.</title>
        <authorList>
            <person name="Brooks B."/>
            <person name="Olm M.R."/>
            <person name="Firek B.A."/>
            <person name="Baker R."/>
            <person name="Thomas B.C."/>
            <person name="Morowitz M.J."/>
            <person name="Banfield J.F."/>
        </authorList>
    </citation>
    <scope>NUCLEOTIDE SEQUENCE [LARGE SCALE GENOMIC DNA]</scope>
    <source>
        <strain evidence="2">S2_018_000_R3_110</strain>
    </source>
</reference>
<accession>A0A2W4YX97</accession>
<protein>
    <submittedName>
        <fullName evidence="2">Uncharacterized protein</fullName>
    </submittedName>
</protein>
<keyword evidence="1" id="KW-0732">Signal</keyword>
<dbReference type="EMBL" id="QFNF01000040">
    <property type="protein sequence ID" value="PZO74623.1"/>
    <property type="molecule type" value="Genomic_DNA"/>
</dbReference>
<evidence type="ECO:0000313" key="2">
    <source>
        <dbReference type="EMBL" id="PZO74623.1"/>
    </source>
</evidence>
<evidence type="ECO:0000256" key="1">
    <source>
        <dbReference type="SAM" id="SignalP"/>
    </source>
</evidence>
<proteinExistence type="predicted"/>
<sequence length="171" mass="18063">MRRLAALLALLACANAPVQSNPSCVTPAEAEALVLFVAPELIRQAGARCANALPPSALLRRTSGSFLARYQAETDAAWPQARAALSRLTAPQAVQLLDSSFAAPIVASLIAPMVVGNIDAADCPRIERAANLVQPLPPRNVAGLIVLFAQVDADRPNPQMRLPLCRQAARN</sequence>
<dbReference type="AlphaFoldDB" id="A0A2W4YX97"/>
<evidence type="ECO:0000313" key="3">
    <source>
        <dbReference type="Proteomes" id="UP000248614"/>
    </source>
</evidence>
<dbReference type="Proteomes" id="UP000248614">
    <property type="component" value="Unassembled WGS sequence"/>
</dbReference>
<organism evidence="2 3">
    <name type="scientific">Sphingomonas hengshuiensis</name>
    <dbReference type="NCBI Taxonomy" id="1609977"/>
    <lineage>
        <taxon>Bacteria</taxon>
        <taxon>Pseudomonadati</taxon>
        <taxon>Pseudomonadota</taxon>
        <taxon>Alphaproteobacteria</taxon>
        <taxon>Sphingomonadales</taxon>
        <taxon>Sphingomonadaceae</taxon>
        <taxon>Sphingomonas</taxon>
    </lineage>
</organism>
<feature type="chain" id="PRO_5015860889" evidence="1">
    <location>
        <begin position="21"/>
        <end position="171"/>
    </location>
</feature>
<name>A0A2W4YX97_9SPHN</name>